<proteinExistence type="predicted"/>
<organism evidence="1 2">
    <name type="scientific">Micavibrio aeruginosavorus (strain ARL-13)</name>
    <dbReference type="NCBI Taxonomy" id="856793"/>
    <lineage>
        <taxon>Bacteria</taxon>
        <taxon>Pseudomonadati</taxon>
        <taxon>Bdellovibrionota</taxon>
        <taxon>Bdellovibrionia</taxon>
        <taxon>Bdellovibrionales</taxon>
        <taxon>Pseudobdellovibrionaceae</taxon>
        <taxon>Micavibrio</taxon>
    </lineage>
</organism>
<evidence type="ECO:0000313" key="2">
    <source>
        <dbReference type="Proteomes" id="UP000009286"/>
    </source>
</evidence>
<dbReference type="AlphaFoldDB" id="G2KME2"/>
<dbReference type="Proteomes" id="UP000009286">
    <property type="component" value="Chromosome"/>
</dbReference>
<accession>G2KME2</accession>
<dbReference type="KEGG" id="mai:MICA_1927"/>
<dbReference type="EMBL" id="CP002382">
    <property type="protein sequence ID" value="AEP10236.1"/>
    <property type="molecule type" value="Genomic_DNA"/>
</dbReference>
<dbReference type="RefSeq" id="WP_014103459.1">
    <property type="nucleotide sequence ID" value="NC_016026.1"/>
</dbReference>
<dbReference type="HOGENOM" id="CLU_1738385_0_0_5"/>
<reference evidence="1 2" key="1">
    <citation type="journal article" date="2011" name="BMC Genomics">
        <title>Genomic insights into an obligate epibiotic bacterial predator: Micavibrio aeruginosavorus ARL-13.</title>
        <authorList>
            <person name="Wang Z."/>
            <person name="Kadouri D."/>
            <person name="Wu M."/>
        </authorList>
    </citation>
    <scope>NUCLEOTIDE SEQUENCE [LARGE SCALE GENOMIC DNA]</scope>
    <source>
        <strain evidence="1 2">ARL-13</strain>
    </source>
</reference>
<sequence length="165" mass="18882">MIYRAYLVLYLESCALLNRMDAVLDSRLHQAIMAEAIDRGFVMPDVESMREKTNALRIAIAMSPDPHDVRLYKNNMLLMPVKTACAFYNVAARGQDIVEDVFYAIEKTQYLPWFTVLKKRGEPYAGPTSLQEVFNVWANLERSAISEKKYAAPNALPRSWFDAQP</sequence>
<gene>
    <name evidence="1" type="ordered locus">MICA_1927</name>
</gene>
<keyword evidence="2" id="KW-1185">Reference proteome</keyword>
<evidence type="ECO:0000313" key="1">
    <source>
        <dbReference type="EMBL" id="AEP10236.1"/>
    </source>
</evidence>
<protein>
    <submittedName>
        <fullName evidence="1">Uncharacterized protein</fullName>
    </submittedName>
</protein>
<name>G2KME2_MICAA</name>
<dbReference type="STRING" id="856793.MICA_1927"/>